<dbReference type="OrthoDB" id="14727at2"/>
<gene>
    <name evidence="1" type="ORF">CLV88_101231</name>
</gene>
<dbReference type="PROSITE" id="PS51318">
    <property type="entry name" value="TAT"/>
    <property type="match status" value="1"/>
</dbReference>
<dbReference type="RefSeq" id="WP_106606527.1">
    <property type="nucleotide sequence ID" value="NZ_PYGJ01000001.1"/>
</dbReference>
<evidence type="ECO:0000313" key="2">
    <source>
        <dbReference type="Proteomes" id="UP000240418"/>
    </source>
</evidence>
<accession>A0A2P8FJB2</accession>
<dbReference type="Proteomes" id="UP000240418">
    <property type="component" value="Unassembled WGS sequence"/>
</dbReference>
<dbReference type="InterPro" id="IPR006311">
    <property type="entry name" value="TAT_signal"/>
</dbReference>
<name>A0A2P8FJB2_9RHOB</name>
<comment type="caution">
    <text evidence="1">The sequence shown here is derived from an EMBL/GenBank/DDBJ whole genome shotgun (WGS) entry which is preliminary data.</text>
</comment>
<dbReference type="EMBL" id="PYGJ01000001">
    <property type="protein sequence ID" value="PSL21807.1"/>
    <property type="molecule type" value="Genomic_DNA"/>
</dbReference>
<sequence length="159" mass="17196">MARSLVTRRNFLQGVTSLTLVSAGSVAASTRPMVQVMKDPGCGCCGAWIEIMRQSGFEVKPFDADWETLARFKAENGVNQDMVSCHTAIVDDYVIEGHVPPKDVWRLLTERPDAIGLAVPGMPIGSPGMGPESAREAYDVMLMRRDGAADVFTAYDAAT</sequence>
<protein>
    <recommendedName>
        <fullName evidence="3">Metal-binding protein</fullName>
    </recommendedName>
</protein>
<dbReference type="Pfam" id="PF04214">
    <property type="entry name" value="DUF411"/>
    <property type="match status" value="1"/>
</dbReference>
<dbReference type="AlphaFoldDB" id="A0A2P8FJB2"/>
<proteinExistence type="predicted"/>
<organism evidence="1 2">
    <name type="scientific">Shimia abyssi</name>
    <dbReference type="NCBI Taxonomy" id="1662395"/>
    <lineage>
        <taxon>Bacteria</taxon>
        <taxon>Pseudomonadati</taxon>
        <taxon>Pseudomonadota</taxon>
        <taxon>Alphaproteobacteria</taxon>
        <taxon>Rhodobacterales</taxon>
        <taxon>Roseobacteraceae</taxon>
    </lineage>
</organism>
<dbReference type="InterPro" id="IPR007332">
    <property type="entry name" value="DUF411"/>
</dbReference>
<evidence type="ECO:0000313" key="1">
    <source>
        <dbReference type="EMBL" id="PSL21807.1"/>
    </source>
</evidence>
<evidence type="ECO:0008006" key="3">
    <source>
        <dbReference type="Google" id="ProtNLM"/>
    </source>
</evidence>
<reference evidence="1 2" key="1">
    <citation type="submission" date="2018-03" db="EMBL/GenBank/DDBJ databases">
        <title>Genomic Encyclopedia of Archaeal and Bacterial Type Strains, Phase II (KMG-II): from individual species to whole genera.</title>
        <authorList>
            <person name="Goeker M."/>
        </authorList>
    </citation>
    <scope>NUCLEOTIDE SEQUENCE [LARGE SCALE GENOMIC DNA]</scope>
    <source>
        <strain evidence="1 2">DSM 100673</strain>
    </source>
</reference>
<keyword evidence="2" id="KW-1185">Reference proteome</keyword>